<organism evidence="1">
    <name type="scientific">marine metagenome</name>
    <dbReference type="NCBI Taxonomy" id="408172"/>
    <lineage>
        <taxon>unclassified sequences</taxon>
        <taxon>metagenomes</taxon>
        <taxon>ecological metagenomes</taxon>
    </lineage>
</organism>
<dbReference type="EMBL" id="UINC01013364">
    <property type="protein sequence ID" value="SVA57793.1"/>
    <property type="molecule type" value="Genomic_DNA"/>
</dbReference>
<name>A0A381X0P7_9ZZZZ</name>
<evidence type="ECO:0000313" key="1">
    <source>
        <dbReference type="EMBL" id="SVA57793.1"/>
    </source>
</evidence>
<sequence>MKALRLVRAIVDSLKDITAMESLITRYQEIDSSYVVPIAKSLEMPQLVVLNYELTLSVAFYLRGREIVESQALSRTEDLVSKAKENGDEWIVIYDNKTEHNGYTFFRRLEMHIPDGISLHIASELDLEKGRIFSVEPMLLDSKTGRIKKDSNSLGPRQEFLTKKNLMSEVIQLRKKYSQ</sequence>
<gene>
    <name evidence="1" type="ORF">METZ01_LOCUS110647</name>
</gene>
<protein>
    <submittedName>
        <fullName evidence="1">Uncharacterized protein</fullName>
    </submittedName>
</protein>
<dbReference type="AlphaFoldDB" id="A0A381X0P7"/>
<accession>A0A381X0P7</accession>
<reference evidence="1" key="1">
    <citation type="submission" date="2018-05" db="EMBL/GenBank/DDBJ databases">
        <authorList>
            <person name="Lanie J.A."/>
            <person name="Ng W.-L."/>
            <person name="Kazmierczak K.M."/>
            <person name="Andrzejewski T.M."/>
            <person name="Davidsen T.M."/>
            <person name="Wayne K.J."/>
            <person name="Tettelin H."/>
            <person name="Glass J.I."/>
            <person name="Rusch D."/>
            <person name="Podicherti R."/>
            <person name="Tsui H.-C.T."/>
            <person name="Winkler M.E."/>
        </authorList>
    </citation>
    <scope>NUCLEOTIDE SEQUENCE</scope>
</reference>
<proteinExistence type="predicted"/>